<dbReference type="AlphaFoldDB" id="A0A1H2TVM3"/>
<dbReference type="CDD" id="cd11715">
    <property type="entry name" value="THUMP_AdoMetMT"/>
    <property type="match status" value="1"/>
</dbReference>
<dbReference type="PIRSF" id="PIRSF037618">
    <property type="entry name" value="RNA_Mtase_bacteria_prd"/>
    <property type="match status" value="1"/>
</dbReference>
<reference evidence="10" key="1">
    <citation type="submission" date="2016-10" db="EMBL/GenBank/DDBJ databases">
        <authorList>
            <person name="Varghese N."/>
            <person name="Submissions S."/>
        </authorList>
    </citation>
    <scope>NUCLEOTIDE SEQUENCE [LARGE SCALE GENOMIC DNA]</scope>
    <source>
        <strain evidence="10">DSM 217</strain>
    </source>
</reference>
<dbReference type="STRING" id="1058.SAMN05421783_104188"/>
<keyword evidence="10" id="KW-1185">Reference proteome</keyword>
<evidence type="ECO:0000256" key="1">
    <source>
        <dbReference type="ARBA" id="ARBA00022490"/>
    </source>
</evidence>
<evidence type="ECO:0000256" key="5">
    <source>
        <dbReference type="ARBA" id="ARBA00022691"/>
    </source>
</evidence>
<comment type="function">
    <text evidence="6">Specifically methylates the guanine in position 2445 (m2G2445) and the guanine in position 2069 (m7G2069) of 23S rRNA.</text>
</comment>
<comment type="catalytic activity">
    <reaction evidence="6">
        <text>guanosine(2445) in 23S rRNA + S-adenosyl-L-methionine = N(2)-methylguanosine(2445) in 23S rRNA + S-adenosyl-L-homocysteine + H(+)</text>
        <dbReference type="Rhea" id="RHEA:42740"/>
        <dbReference type="Rhea" id="RHEA-COMP:10215"/>
        <dbReference type="Rhea" id="RHEA-COMP:10216"/>
        <dbReference type="ChEBI" id="CHEBI:15378"/>
        <dbReference type="ChEBI" id="CHEBI:57856"/>
        <dbReference type="ChEBI" id="CHEBI:59789"/>
        <dbReference type="ChEBI" id="CHEBI:74269"/>
        <dbReference type="ChEBI" id="CHEBI:74481"/>
        <dbReference type="EC" id="2.1.1.173"/>
    </reaction>
</comment>
<feature type="domain" description="THUMP" evidence="8">
    <location>
        <begin position="72"/>
        <end position="183"/>
    </location>
</feature>
<dbReference type="Proteomes" id="UP000198816">
    <property type="component" value="Unassembled WGS sequence"/>
</dbReference>
<evidence type="ECO:0000259" key="8">
    <source>
        <dbReference type="PROSITE" id="PS51165"/>
    </source>
</evidence>
<dbReference type="GO" id="GO:0070043">
    <property type="term" value="F:rRNA (guanine-N7-)-methyltransferase activity"/>
    <property type="evidence" value="ECO:0007669"/>
    <property type="project" value="UniProtKB-UniRule"/>
</dbReference>
<dbReference type="Gene3D" id="3.30.2130.30">
    <property type="match status" value="1"/>
</dbReference>
<keyword evidence="7" id="KW-0694">RNA-binding</keyword>
<evidence type="ECO:0000256" key="2">
    <source>
        <dbReference type="ARBA" id="ARBA00022552"/>
    </source>
</evidence>
<dbReference type="GO" id="GO:0003723">
    <property type="term" value="F:RNA binding"/>
    <property type="evidence" value="ECO:0007669"/>
    <property type="project" value="UniProtKB-UniRule"/>
</dbReference>
<evidence type="ECO:0000256" key="7">
    <source>
        <dbReference type="PROSITE-ProRule" id="PRU00529"/>
    </source>
</evidence>
<dbReference type="Pfam" id="PF22020">
    <property type="entry name" value="RlmL_1st"/>
    <property type="match status" value="1"/>
</dbReference>
<dbReference type="EC" id="2.1.1.264" evidence="6"/>
<dbReference type="Pfam" id="PF01170">
    <property type="entry name" value="UPF0020"/>
    <property type="match status" value="1"/>
</dbReference>
<keyword evidence="2 6" id="KW-0698">rRNA processing</keyword>
<evidence type="ECO:0000313" key="9">
    <source>
        <dbReference type="EMBL" id="SDW47837.1"/>
    </source>
</evidence>
<dbReference type="InterPro" id="IPR029063">
    <property type="entry name" value="SAM-dependent_MTases_sf"/>
</dbReference>
<organism evidence="9 10">
    <name type="scientific">Thiocapsa roseopersicina</name>
    <dbReference type="NCBI Taxonomy" id="1058"/>
    <lineage>
        <taxon>Bacteria</taxon>
        <taxon>Pseudomonadati</taxon>
        <taxon>Pseudomonadota</taxon>
        <taxon>Gammaproteobacteria</taxon>
        <taxon>Chromatiales</taxon>
        <taxon>Chromatiaceae</taxon>
        <taxon>Thiocapsa</taxon>
    </lineage>
</organism>
<dbReference type="InterPro" id="IPR054170">
    <property type="entry name" value="RlmL_1st"/>
</dbReference>
<dbReference type="InterPro" id="IPR053943">
    <property type="entry name" value="RlmKL-like_Mtase_CS"/>
</dbReference>
<dbReference type="Gene3D" id="3.40.50.150">
    <property type="entry name" value="Vaccinia Virus protein VP39"/>
    <property type="match status" value="2"/>
</dbReference>
<dbReference type="PROSITE" id="PS01261">
    <property type="entry name" value="UPF0020"/>
    <property type="match status" value="1"/>
</dbReference>
<dbReference type="InterPro" id="IPR002052">
    <property type="entry name" value="DNA_methylase_N6_adenine_CS"/>
</dbReference>
<dbReference type="HAMAP" id="MF_01858">
    <property type="entry name" value="23SrRNA_methyltr_KL"/>
    <property type="match status" value="1"/>
</dbReference>
<evidence type="ECO:0000313" key="10">
    <source>
        <dbReference type="Proteomes" id="UP000198816"/>
    </source>
</evidence>
<keyword evidence="5 6" id="KW-0949">S-adenosyl-L-methionine</keyword>
<dbReference type="InterPro" id="IPR017244">
    <property type="entry name" value="23SrRNA_methyltr_KL"/>
</dbReference>
<gene>
    <name evidence="6" type="primary">rlmL</name>
    <name evidence="9" type="ORF">SAMN05421783_104188</name>
</gene>
<comment type="catalytic activity">
    <reaction evidence="6">
        <text>guanosine(2069) in 23S rRNA + S-adenosyl-L-methionine = N(2)-methylguanosine(2069) in 23S rRNA + S-adenosyl-L-homocysteine + H(+)</text>
        <dbReference type="Rhea" id="RHEA:43772"/>
        <dbReference type="Rhea" id="RHEA-COMP:10688"/>
        <dbReference type="Rhea" id="RHEA-COMP:10689"/>
        <dbReference type="ChEBI" id="CHEBI:15378"/>
        <dbReference type="ChEBI" id="CHEBI:57856"/>
        <dbReference type="ChEBI" id="CHEBI:59789"/>
        <dbReference type="ChEBI" id="CHEBI:74269"/>
        <dbReference type="ChEBI" id="CHEBI:74481"/>
        <dbReference type="EC" id="2.1.1.264"/>
    </reaction>
</comment>
<comment type="subcellular location">
    <subcellularLocation>
        <location evidence="6">Cytoplasm</location>
    </subcellularLocation>
</comment>
<dbReference type="SMART" id="SM00981">
    <property type="entry name" value="THUMP"/>
    <property type="match status" value="1"/>
</dbReference>
<accession>A0A1H2TVM3</accession>
<dbReference type="InterPro" id="IPR004114">
    <property type="entry name" value="THUMP_dom"/>
</dbReference>
<dbReference type="InterPro" id="IPR000241">
    <property type="entry name" value="RlmKL-like_Mtase"/>
</dbReference>
<dbReference type="GO" id="GO:0052915">
    <property type="term" value="F:23S rRNA (guanine(2445)-N(2))-methyltransferase activity"/>
    <property type="evidence" value="ECO:0007669"/>
    <property type="project" value="UniProtKB-UniRule"/>
</dbReference>
<dbReference type="EC" id="2.1.1.173" evidence="6"/>
<evidence type="ECO:0000256" key="3">
    <source>
        <dbReference type="ARBA" id="ARBA00022603"/>
    </source>
</evidence>
<proteinExistence type="inferred from homology"/>
<comment type="similarity">
    <text evidence="6">Belongs to the methyltransferase superfamily. RlmKL family.</text>
</comment>
<protein>
    <recommendedName>
        <fullName evidence="6">Ribosomal RNA large subunit methyltransferase K/L</fullName>
    </recommendedName>
    <domain>
        <recommendedName>
            <fullName evidence="6">23S rRNA m2G2445 methyltransferase</fullName>
            <ecNumber evidence="6">2.1.1.173</ecNumber>
        </recommendedName>
        <alternativeName>
            <fullName evidence="6">rRNA (guanine-N(2)-)-methyltransferase RlmL</fullName>
        </alternativeName>
    </domain>
    <domain>
        <recommendedName>
            <fullName evidence="6">23S rRNA m7G2069 methyltransferase</fullName>
            <ecNumber evidence="6">2.1.1.264</ecNumber>
        </recommendedName>
        <alternativeName>
            <fullName evidence="6">rRNA (guanine-N(7)-)-methyltransferase RlmK</fullName>
        </alternativeName>
    </domain>
</protein>
<keyword evidence="1 6" id="KW-0963">Cytoplasm</keyword>
<keyword evidence="3 6" id="KW-0489">Methyltransferase</keyword>
<dbReference type="GO" id="GO:0005737">
    <property type="term" value="C:cytoplasm"/>
    <property type="evidence" value="ECO:0007669"/>
    <property type="project" value="UniProtKB-SubCell"/>
</dbReference>
<dbReference type="PANTHER" id="PTHR47313:SF1">
    <property type="entry name" value="RIBOSOMAL RNA LARGE SUBUNIT METHYLTRANSFERASE K_L"/>
    <property type="match status" value="1"/>
</dbReference>
<dbReference type="PROSITE" id="PS51165">
    <property type="entry name" value="THUMP"/>
    <property type="match status" value="1"/>
</dbReference>
<dbReference type="PANTHER" id="PTHR47313">
    <property type="entry name" value="RIBOSOMAL RNA LARGE SUBUNIT METHYLTRANSFERASE K/L"/>
    <property type="match status" value="1"/>
</dbReference>
<dbReference type="PROSITE" id="PS00092">
    <property type="entry name" value="N6_MTASE"/>
    <property type="match status" value="1"/>
</dbReference>
<dbReference type="Gene3D" id="3.30.750.80">
    <property type="entry name" value="RNA methyltransferase domain (HRMD) like"/>
    <property type="match status" value="1"/>
</dbReference>
<evidence type="ECO:0000256" key="6">
    <source>
        <dbReference type="HAMAP-Rule" id="MF_01858"/>
    </source>
</evidence>
<dbReference type="EMBL" id="FNNZ01000004">
    <property type="protein sequence ID" value="SDW47837.1"/>
    <property type="molecule type" value="Genomic_DNA"/>
</dbReference>
<keyword evidence="4 6" id="KW-0808">Transferase</keyword>
<dbReference type="CDD" id="cd02440">
    <property type="entry name" value="AdoMet_MTases"/>
    <property type="match status" value="1"/>
</dbReference>
<sequence length="752" mass="84145">MFGTPSQGFRTAGIYCVAQSPDDPPPKMPQHTFFASAPKHMGSLLAEELARLGLQGAVEARGGARFVGEIQDAYRACLWSRVANRILLPLAQFPATGPDELYAGAEKIRWEEHLSPESTFAIQLDGVVNGVTHGQYAALRVKDAIADRFTRLLGYRPNVDAQSPDLQIHVYVHQDQASVSIDLSGTSLHRRGYRSEGTSAPLKENLAAAILLRAGWPAIAAEGGALLDPMCGSGTLVIEGALIAADIAPGLLRERFGFMGWLQHDPAAWQRLLDEAEIRRSAGLQRLGSLRGYDQDPRAIRIAIEDLARAGLAGLAHFERRELADCRPGRDDDRGLVVVNPPYGERLGSEAELPALHARLGSVLKERFEGWRASLFTGSPDLGKHMGLRAHRIHHLYNGPIECQLLHFRIEPSDFVANRPRTLEPTERSDGATMLANRLAKNLKALGKWRRKEQIDCFRAYDADLPEYAVAVDVYEGEPEGDAPQRWVHVQEYAAPTSVDPKRARHRLREALSVIPEVFEIPESRMFFKIRRPQKGNAQYERLAETRRFHAVKEGGLKFLVNFEDYLDTGLFLDHRDIRRMIGELAEGKSVLNLFAYTGTATVYSANGGAARTTTVDMSRTYLDWARDNLALNAIPMQRHELVQADCLQWLEEAAGKRQFDLIFLDPPSFSTSKRMTETLDIQRDHVGLIRATARLLKPGGLLVFSNNLRRFRLYSEDLADLDIQDISRETIPRDFARNPRIHQCWRITKPG</sequence>
<dbReference type="Pfam" id="PF02926">
    <property type="entry name" value="THUMP"/>
    <property type="match status" value="1"/>
</dbReference>
<name>A0A1H2TVM3_THIRO</name>
<dbReference type="InterPro" id="IPR019614">
    <property type="entry name" value="SAM-dep_methyl-trfase"/>
</dbReference>
<dbReference type="NCBIfam" id="NF008748">
    <property type="entry name" value="PRK11783.1"/>
    <property type="match status" value="1"/>
</dbReference>
<dbReference type="SUPFAM" id="SSF53335">
    <property type="entry name" value="S-adenosyl-L-methionine-dependent methyltransferases"/>
    <property type="match status" value="2"/>
</dbReference>
<evidence type="ECO:0000256" key="4">
    <source>
        <dbReference type="ARBA" id="ARBA00022679"/>
    </source>
</evidence>
<dbReference type="Pfam" id="PF10672">
    <property type="entry name" value="Methyltrans_SAM"/>
    <property type="match status" value="1"/>
</dbReference>